<dbReference type="EMBL" id="ABXB03000002">
    <property type="protein sequence ID" value="EFA23115.1"/>
    <property type="molecule type" value="Genomic_DNA"/>
</dbReference>
<reference evidence="1 2" key="1">
    <citation type="submission" date="2009-11" db="EMBL/GenBank/DDBJ databases">
        <authorList>
            <person name="Weinstock G."/>
            <person name="Sodergren E."/>
            <person name="Clifton S."/>
            <person name="Fulton L."/>
            <person name="Fulton B."/>
            <person name="Courtney L."/>
            <person name="Fronick C."/>
            <person name="Harrison M."/>
            <person name="Strong C."/>
            <person name="Farmer C."/>
            <person name="Delahaunty K."/>
            <person name="Markovic C."/>
            <person name="Hall O."/>
            <person name="Minx P."/>
            <person name="Tomlinson C."/>
            <person name="Mitreva M."/>
            <person name="Nelson J."/>
            <person name="Hou S."/>
            <person name="Wollam A."/>
            <person name="Pepin K.H."/>
            <person name="Johnson M."/>
            <person name="Bhonagiri V."/>
            <person name="Nash W.E."/>
            <person name="Warren W."/>
            <person name="Chinwalla A."/>
            <person name="Mardis E.R."/>
            <person name="Wilson R.K."/>
        </authorList>
    </citation>
    <scope>NUCLEOTIDE SEQUENCE [LARGE SCALE GENOMIC DNA]</scope>
    <source>
        <strain evidence="1 2">DSM 20093</strain>
    </source>
</reference>
<gene>
    <name evidence="1" type="ORF">BIFGAL_03227</name>
</gene>
<dbReference type="AlphaFoldDB" id="D1NTR2"/>
<name>D1NTR2_9BIFI</name>
<accession>D1NTR2</accession>
<evidence type="ECO:0000313" key="1">
    <source>
        <dbReference type="EMBL" id="EFA23115.1"/>
    </source>
</evidence>
<comment type="caution">
    <text evidence="1">The sequence shown here is derived from an EMBL/GenBank/DDBJ whole genome shotgun (WGS) entry which is preliminary data.</text>
</comment>
<organism evidence="1 2">
    <name type="scientific">Bifidobacterium gallicum DSM 20093 = LMG 11596</name>
    <dbReference type="NCBI Taxonomy" id="561180"/>
    <lineage>
        <taxon>Bacteria</taxon>
        <taxon>Bacillati</taxon>
        <taxon>Actinomycetota</taxon>
        <taxon>Actinomycetes</taxon>
        <taxon>Bifidobacteriales</taxon>
        <taxon>Bifidobacteriaceae</taxon>
        <taxon>Bifidobacterium</taxon>
    </lineage>
</organism>
<dbReference type="Proteomes" id="UP000003656">
    <property type="component" value="Unassembled WGS sequence"/>
</dbReference>
<sequence length="81" mass="8839">MSHGVTTFLVGSCLAMRTCVQLGTNPSLKRASPWPTDTGRRGHDAKWVCVCRQYWVASSACDCGFIRVDTQAHNIACPVVI</sequence>
<protein>
    <submittedName>
        <fullName evidence="1">Uncharacterized protein</fullName>
    </submittedName>
</protein>
<evidence type="ECO:0000313" key="2">
    <source>
        <dbReference type="Proteomes" id="UP000003656"/>
    </source>
</evidence>
<proteinExistence type="predicted"/>